<dbReference type="Proteomes" id="UP001081071">
    <property type="component" value="Unassembled WGS sequence"/>
</dbReference>
<organism evidence="3 4">
    <name type="scientific">Rhodococcus ruber</name>
    <dbReference type="NCBI Taxonomy" id="1830"/>
    <lineage>
        <taxon>Bacteria</taxon>
        <taxon>Bacillati</taxon>
        <taxon>Actinomycetota</taxon>
        <taxon>Actinomycetes</taxon>
        <taxon>Mycobacteriales</taxon>
        <taxon>Nocardiaceae</taxon>
        <taxon>Rhodococcus</taxon>
    </lineage>
</organism>
<dbReference type="EMBL" id="JAPWIJ010000003">
    <property type="protein sequence ID" value="MCZ4518631.1"/>
    <property type="molecule type" value="Genomic_DNA"/>
</dbReference>
<proteinExistence type="predicted"/>
<protein>
    <recommendedName>
        <fullName evidence="2">Phosphatidic acid phosphatase type 2/haloperoxidase domain-containing protein</fullName>
    </recommendedName>
</protein>
<accession>A0ABT4MCF9</accession>
<sequence length="214" mass="22594">MTWIEPRRLGAALVLLNLGVVVYCLGVLTTAGQTVDQQLMVSAVTMSGNLVDVCAEFVDLVAPVSAAGAVLVGFLIMFSGNRIALTLRVGIMTLGPIATAWILKYSLDRPNLDGLVQHNSFPSGTLTCVTAVVCAVYFATARPWRIVVAINGALLVLGTAVSVVVLKWHRPGDALGALLLVGCYALAVSAFPIRISDPRHSTLADPDNERLAQV</sequence>
<name>A0ABT4MCF9_9NOCA</name>
<keyword evidence="1" id="KW-1133">Transmembrane helix</keyword>
<feature type="domain" description="Phosphatidic acid phosphatase type 2/haloperoxidase" evidence="2">
    <location>
        <begin position="115"/>
        <end position="190"/>
    </location>
</feature>
<keyword evidence="1" id="KW-0812">Transmembrane</keyword>
<keyword evidence="4" id="KW-1185">Reference proteome</keyword>
<evidence type="ECO:0000313" key="3">
    <source>
        <dbReference type="EMBL" id="MCZ4518631.1"/>
    </source>
</evidence>
<evidence type="ECO:0000256" key="1">
    <source>
        <dbReference type="SAM" id="Phobius"/>
    </source>
</evidence>
<feature type="transmembrane region" description="Helical" evidence="1">
    <location>
        <begin position="12"/>
        <end position="32"/>
    </location>
</feature>
<feature type="transmembrane region" description="Helical" evidence="1">
    <location>
        <begin position="123"/>
        <end position="139"/>
    </location>
</feature>
<dbReference type="SUPFAM" id="SSF48317">
    <property type="entry name" value="Acid phosphatase/Vanadium-dependent haloperoxidase"/>
    <property type="match status" value="1"/>
</dbReference>
<evidence type="ECO:0000259" key="2">
    <source>
        <dbReference type="Pfam" id="PF01569"/>
    </source>
</evidence>
<keyword evidence="1" id="KW-0472">Membrane</keyword>
<evidence type="ECO:0000313" key="4">
    <source>
        <dbReference type="Proteomes" id="UP001081071"/>
    </source>
</evidence>
<dbReference type="InterPro" id="IPR036938">
    <property type="entry name" value="PAP2/HPO_sf"/>
</dbReference>
<feature type="transmembrane region" description="Helical" evidence="1">
    <location>
        <begin position="174"/>
        <end position="193"/>
    </location>
</feature>
<dbReference type="InterPro" id="IPR000326">
    <property type="entry name" value="PAP2/HPO"/>
</dbReference>
<comment type="caution">
    <text evidence="3">The sequence shown here is derived from an EMBL/GenBank/DDBJ whole genome shotgun (WGS) entry which is preliminary data.</text>
</comment>
<dbReference type="Gene3D" id="1.20.144.10">
    <property type="entry name" value="Phosphatidic acid phosphatase type 2/haloperoxidase"/>
    <property type="match status" value="1"/>
</dbReference>
<dbReference type="Pfam" id="PF01569">
    <property type="entry name" value="PAP2"/>
    <property type="match status" value="1"/>
</dbReference>
<feature type="transmembrane region" description="Helical" evidence="1">
    <location>
        <begin position="60"/>
        <end position="78"/>
    </location>
</feature>
<dbReference type="RefSeq" id="WP_269603247.1">
    <property type="nucleotide sequence ID" value="NZ_JAPWIJ010000003.1"/>
</dbReference>
<gene>
    <name evidence="3" type="ORF">O4220_08870</name>
</gene>
<feature type="transmembrane region" description="Helical" evidence="1">
    <location>
        <begin position="146"/>
        <end position="168"/>
    </location>
</feature>
<feature type="transmembrane region" description="Helical" evidence="1">
    <location>
        <begin position="85"/>
        <end position="103"/>
    </location>
</feature>
<reference evidence="3" key="1">
    <citation type="submission" date="2022-12" db="EMBL/GenBank/DDBJ databases">
        <authorList>
            <person name="Krivoruchko A.V."/>
            <person name="Elkin A."/>
        </authorList>
    </citation>
    <scope>NUCLEOTIDE SEQUENCE</scope>
    <source>
        <strain evidence="3">IEGM 1391</strain>
    </source>
</reference>